<gene>
    <name evidence="2" type="ORF">K435DRAFT_861384</name>
</gene>
<evidence type="ECO:0000313" key="3">
    <source>
        <dbReference type="Proteomes" id="UP000297245"/>
    </source>
</evidence>
<dbReference type="OrthoDB" id="3038990at2759"/>
<accession>A0A4S8LVF2</accession>
<evidence type="ECO:0000313" key="2">
    <source>
        <dbReference type="EMBL" id="THU93547.1"/>
    </source>
</evidence>
<name>A0A4S8LVF2_DENBC</name>
<dbReference type="InterPro" id="IPR045340">
    <property type="entry name" value="DUF6533"/>
</dbReference>
<dbReference type="EMBL" id="ML179246">
    <property type="protein sequence ID" value="THU93547.1"/>
    <property type="molecule type" value="Genomic_DNA"/>
</dbReference>
<evidence type="ECO:0000259" key="1">
    <source>
        <dbReference type="Pfam" id="PF20151"/>
    </source>
</evidence>
<keyword evidence="3" id="KW-1185">Reference proteome</keyword>
<feature type="domain" description="DUF6533" evidence="1">
    <location>
        <begin position="20"/>
        <end position="60"/>
    </location>
</feature>
<organism evidence="2 3">
    <name type="scientific">Dendrothele bispora (strain CBS 962.96)</name>
    <dbReference type="NCBI Taxonomy" id="1314807"/>
    <lineage>
        <taxon>Eukaryota</taxon>
        <taxon>Fungi</taxon>
        <taxon>Dikarya</taxon>
        <taxon>Basidiomycota</taxon>
        <taxon>Agaricomycotina</taxon>
        <taxon>Agaricomycetes</taxon>
        <taxon>Agaricomycetidae</taxon>
        <taxon>Agaricales</taxon>
        <taxon>Agaricales incertae sedis</taxon>
        <taxon>Dendrothele</taxon>
    </lineage>
</organism>
<sequence length="60" mass="6801">MTSLSSSISNPMVLTQILRYVSVSSLTFIILDILTNIDDEVELYFERKHGIGTIAYTFSR</sequence>
<dbReference type="Pfam" id="PF20151">
    <property type="entry name" value="DUF6533"/>
    <property type="match status" value="1"/>
</dbReference>
<dbReference type="AlphaFoldDB" id="A0A4S8LVF2"/>
<protein>
    <recommendedName>
        <fullName evidence="1">DUF6533 domain-containing protein</fullName>
    </recommendedName>
</protein>
<dbReference type="Proteomes" id="UP000297245">
    <property type="component" value="Unassembled WGS sequence"/>
</dbReference>
<reference evidence="2 3" key="1">
    <citation type="journal article" date="2019" name="Nat. Ecol. Evol.">
        <title>Megaphylogeny resolves global patterns of mushroom evolution.</title>
        <authorList>
            <person name="Varga T."/>
            <person name="Krizsan K."/>
            <person name="Foldi C."/>
            <person name="Dima B."/>
            <person name="Sanchez-Garcia M."/>
            <person name="Sanchez-Ramirez S."/>
            <person name="Szollosi G.J."/>
            <person name="Szarkandi J.G."/>
            <person name="Papp V."/>
            <person name="Albert L."/>
            <person name="Andreopoulos W."/>
            <person name="Angelini C."/>
            <person name="Antonin V."/>
            <person name="Barry K.W."/>
            <person name="Bougher N.L."/>
            <person name="Buchanan P."/>
            <person name="Buyck B."/>
            <person name="Bense V."/>
            <person name="Catcheside P."/>
            <person name="Chovatia M."/>
            <person name="Cooper J."/>
            <person name="Damon W."/>
            <person name="Desjardin D."/>
            <person name="Finy P."/>
            <person name="Geml J."/>
            <person name="Haridas S."/>
            <person name="Hughes K."/>
            <person name="Justo A."/>
            <person name="Karasinski D."/>
            <person name="Kautmanova I."/>
            <person name="Kiss B."/>
            <person name="Kocsube S."/>
            <person name="Kotiranta H."/>
            <person name="LaButti K.M."/>
            <person name="Lechner B.E."/>
            <person name="Liimatainen K."/>
            <person name="Lipzen A."/>
            <person name="Lukacs Z."/>
            <person name="Mihaltcheva S."/>
            <person name="Morgado L.N."/>
            <person name="Niskanen T."/>
            <person name="Noordeloos M.E."/>
            <person name="Ohm R.A."/>
            <person name="Ortiz-Santana B."/>
            <person name="Ovrebo C."/>
            <person name="Racz N."/>
            <person name="Riley R."/>
            <person name="Savchenko A."/>
            <person name="Shiryaev A."/>
            <person name="Soop K."/>
            <person name="Spirin V."/>
            <person name="Szebenyi C."/>
            <person name="Tomsovsky M."/>
            <person name="Tulloss R.E."/>
            <person name="Uehling J."/>
            <person name="Grigoriev I.V."/>
            <person name="Vagvolgyi C."/>
            <person name="Papp T."/>
            <person name="Martin F.M."/>
            <person name="Miettinen O."/>
            <person name="Hibbett D.S."/>
            <person name="Nagy L.G."/>
        </authorList>
    </citation>
    <scope>NUCLEOTIDE SEQUENCE [LARGE SCALE GENOMIC DNA]</scope>
    <source>
        <strain evidence="2 3">CBS 962.96</strain>
    </source>
</reference>
<proteinExistence type="predicted"/>